<dbReference type="EMBL" id="JAUZMY010000002">
    <property type="protein sequence ID" value="MEE2036287.1"/>
    <property type="molecule type" value="Genomic_DNA"/>
</dbReference>
<dbReference type="Proteomes" id="UP001356095">
    <property type="component" value="Unassembled WGS sequence"/>
</dbReference>
<feature type="transmembrane region" description="Helical" evidence="1">
    <location>
        <begin position="150"/>
        <end position="169"/>
    </location>
</feature>
<organism evidence="2 3">
    <name type="scientific">Nocardiopsis codii</name>
    <dbReference type="NCBI Taxonomy" id="3065942"/>
    <lineage>
        <taxon>Bacteria</taxon>
        <taxon>Bacillati</taxon>
        <taxon>Actinomycetota</taxon>
        <taxon>Actinomycetes</taxon>
        <taxon>Streptosporangiales</taxon>
        <taxon>Nocardiopsidaceae</taxon>
        <taxon>Nocardiopsis</taxon>
    </lineage>
</organism>
<evidence type="ECO:0000256" key="1">
    <source>
        <dbReference type="SAM" id="Phobius"/>
    </source>
</evidence>
<keyword evidence="3" id="KW-1185">Reference proteome</keyword>
<name>A0ABU7K212_9ACTN</name>
<protein>
    <submittedName>
        <fullName evidence="2">ABC transporter permease</fullName>
    </submittedName>
</protein>
<accession>A0ABU7K212</accession>
<feature type="transmembrane region" description="Helical" evidence="1">
    <location>
        <begin position="126"/>
        <end position="143"/>
    </location>
</feature>
<evidence type="ECO:0000313" key="2">
    <source>
        <dbReference type="EMBL" id="MEE2036287.1"/>
    </source>
</evidence>
<comment type="caution">
    <text evidence="2">The sequence shown here is derived from an EMBL/GenBank/DDBJ whole genome shotgun (WGS) entry which is preliminary data.</text>
</comment>
<evidence type="ECO:0000313" key="3">
    <source>
        <dbReference type="Proteomes" id="UP001356095"/>
    </source>
</evidence>
<keyword evidence="1" id="KW-0472">Membrane</keyword>
<feature type="transmembrane region" description="Helical" evidence="1">
    <location>
        <begin position="55"/>
        <end position="77"/>
    </location>
</feature>
<dbReference type="RefSeq" id="WP_330090074.1">
    <property type="nucleotide sequence ID" value="NZ_JAUZMY010000002.1"/>
</dbReference>
<gene>
    <name evidence="2" type="ORF">Q8791_03515</name>
</gene>
<reference evidence="2 3" key="1">
    <citation type="submission" date="2023-08" db="EMBL/GenBank/DDBJ databases">
        <authorList>
            <person name="Girao M."/>
            <person name="Carvalho M.F."/>
        </authorList>
    </citation>
    <scope>NUCLEOTIDE SEQUENCE [LARGE SCALE GENOMIC DNA]</scope>
    <source>
        <strain evidence="2 3">CT-R113</strain>
    </source>
</reference>
<feature type="transmembrane region" description="Helical" evidence="1">
    <location>
        <begin position="175"/>
        <end position="192"/>
    </location>
</feature>
<feature type="transmembrane region" description="Helical" evidence="1">
    <location>
        <begin position="25"/>
        <end position="43"/>
    </location>
</feature>
<keyword evidence="1" id="KW-1133">Transmembrane helix</keyword>
<keyword evidence="1" id="KW-0812">Transmembrane</keyword>
<feature type="transmembrane region" description="Helical" evidence="1">
    <location>
        <begin position="98"/>
        <end position="120"/>
    </location>
</feature>
<proteinExistence type="predicted"/>
<sequence length="201" mass="20681">MSTTPSVAADDTASGVRPSPIDSRFAYRSFAFAFVFGHGAFAVSGGPDPLVALPLWVPLTLLACGIVPGVVSSLMAAKRAQKGAGPADVLSEKLLGNAWATVFIALTLGITGLTTTFDIPAEAQDVLWPTGAVFVVGLINIAEGAARRNVLHYSLGTALALIATAALLFPPPGPFWVLSLAGSIAYLLAAFFESRRIAALG</sequence>